<protein>
    <submittedName>
        <fullName evidence="7">FabD/lysophospholipase-like protein</fullName>
    </submittedName>
</protein>
<dbReference type="GeneID" id="54548528"/>
<evidence type="ECO:0000256" key="1">
    <source>
        <dbReference type="ARBA" id="ARBA00022723"/>
    </source>
</evidence>
<evidence type="ECO:0000256" key="5">
    <source>
        <dbReference type="PROSITE-ProRule" id="PRU01161"/>
    </source>
</evidence>
<dbReference type="Pfam" id="PF01734">
    <property type="entry name" value="Patatin"/>
    <property type="match status" value="1"/>
</dbReference>
<dbReference type="AlphaFoldDB" id="A0A6A6JVA7"/>
<dbReference type="InterPro" id="IPR002641">
    <property type="entry name" value="PNPLA_dom"/>
</dbReference>
<evidence type="ECO:0000313" key="7">
    <source>
        <dbReference type="EMBL" id="KAF2278979.1"/>
    </source>
</evidence>
<evidence type="ECO:0000256" key="4">
    <source>
        <dbReference type="ARBA" id="ARBA00023098"/>
    </source>
</evidence>
<dbReference type="GO" id="GO:0047499">
    <property type="term" value="F:calcium-independent phospholipase A2 activity"/>
    <property type="evidence" value="ECO:0007669"/>
    <property type="project" value="TreeGrafter"/>
</dbReference>
<feature type="short sequence motif" description="DGA/G" evidence="5">
    <location>
        <begin position="664"/>
        <end position="666"/>
    </location>
</feature>
<sequence>MQLHPWITFEPSPGGKAITKHAQSAFPSSLNRVLRPAFVTCVGRRAKATVLQRMLGVRGPIPTHNQVCLWSSSRLHTGRVPIAIIDCEIQGSDPSVMPPTTPDQRTSSWQLAPTDPRHLGTLLCNQVFAPFSRVLCYFATDIGGQRATAKWLAEQATDSFNPALDLQHLPQVLIVVDTTSETFDETLAKDRFCKMLLETMQELGVFQDAAEVQHNINNYFADVKVLGLKSSMQLPKRAKAVKQRLVAMCKSDSRPSYQRFSLRHVEALSTQLLKAACLQSTSTFSFATASRPCGFSLDSLESCLVDFLSQLPSQAWLWHFLAPLLGSALLLSSYPPDSHSAIQTYTQHADVQDRFLKAVKAELQSRFLALTRSSRLAAEIHNSTLQDLHPHFAEFKSHRSCFCCFMRMPEKVLVCGHALCDICIKIYGRRSQSEKNTFELPACILCGVTYGNSAFRFVPPTAGIRVLSIDGGGIRGVIPLVFLKHIETMLSQLGCPIRDYFDFVCGTSAGGLVVLGMFLLQWSTCDSIDRFEDIASKTFGERNKTSTILARAFQYLVAYIEDGQYSLSAIQEAFRATIDAEIKMFNPLRNDTKVAVTTTNVGDSAPQLFTNYNGKRRPVCLGYDVLRAETAQDDVTVTDAACCTSAAPWFFRPYAVRSLGTFQDGGLQHNNPASIAQWEMRFIWPNKDPPDFTLSLGTGTTMLTNSCKDKERFYVRLFRSFMRSLDGEDAWKRFFNSLPTSLRHRYHRLNIFLPGQEPRLDDVAKIAELKTQTAQAIIQDIDTAPVLDSMIASLFYFELDDFPNWSNGTYSCSGHIMCRIDLPADGRHYLYRRLCETSSWFIIQGCPVQCVEYLPTSLPPFRRLVEFSVETLDELLAISLRGITTSARQISGFPVTVQNIINAQQLERPFGSATHARTEKVLPAVPAKRAYNSELCYPSHRRRIDR</sequence>
<dbReference type="OrthoDB" id="194358at2759"/>
<dbReference type="GO" id="GO:0008270">
    <property type="term" value="F:zinc ion binding"/>
    <property type="evidence" value="ECO:0007669"/>
    <property type="project" value="UniProtKB-KW"/>
</dbReference>
<dbReference type="GO" id="GO:0016020">
    <property type="term" value="C:membrane"/>
    <property type="evidence" value="ECO:0007669"/>
    <property type="project" value="TreeGrafter"/>
</dbReference>
<dbReference type="InterPro" id="IPR016035">
    <property type="entry name" value="Acyl_Trfase/lysoPLipase"/>
</dbReference>
<dbReference type="EMBL" id="ML986487">
    <property type="protein sequence ID" value="KAF2278979.1"/>
    <property type="molecule type" value="Genomic_DNA"/>
</dbReference>
<dbReference type="RefSeq" id="XP_033656518.1">
    <property type="nucleotide sequence ID" value="XM_033795353.1"/>
</dbReference>
<proteinExistence type="predicted"/>
<keyword evidence="4 5" id="KW-0443">Lipid metabolism</keyword>
<reference evidence="7" key="1">
    <citation type="journal article" date="2020" name="Stud. Mycol.">
        <title>101 Dothideomycetes genomes: a test case for predicting lifestyles and emergence of pathogens.</title>
        <authorList>
            <person name="Haridas S."/>
            <person name="Albert R."/>
            <person name="Binder M."/>
            <person name="Bloem J."/>
            <person name="Labutti K."/>
            <person name="Salamov A."/>
            <person name="Andreopoulos B."/>
            <person name="Baker S."/>
            <person name="Barry K."/>
            <person name="Bills G."/>
            <person name="Bluhm B."/>
            <person name="Cannon C."/>
            <person name="Castanera R."/>
            <person name="Culley D."/>
            <person name="Daum C."/>
            <person name="Ezra D."/>
            <person name="Gonzalez J."/>
            <person name="Henrissat B."/>
            <person name="Kuo A."/>
            <person name="Liang C."/>
            <person name="Lipzen A."/>
            <person name="Lutzoni F."/>
            <person name="Magnuson J."/>
            <person name="Mondo S."/>
            <person name="Nolan M."/>
            <person name="Ohm R."/>
            <person name="Pangilinan J."/>
            <person name="Park H.-J."/>
            <person name="Ramirez L."/>
            <person name="Alfaro M."/>
            <person name="Sun H."/>
            <person name="Tritt A."/>
            <person name="Yoshinaga Y."/>
            <person name="Zwiers L.-H."/>
            <person name="Turgeon B."/>
            <person name="Goodwin S."/>
            <person name="Spatafora J."/>
            <person name="Crous P."/>
            <person name="Grigoriev I."/>
        </authorList>
    </citation>
    <scope>NUCLEOTIDE SEQUENCE</scope>
    <source>
        <strain evidence="7">CBS 379.55</strain>
    </source>
</reference>
<dbReference type="GO" id="GO:0019369">
    <property type="term" value="P:arachidonate metabolic process"/>
    <property type="evidence" value="ECO:0007669"/>
    <property type="project" value="TreeGrafter"/>
</dbReference>
<dbReference type="InterPro" id="IPR017907">
    <property type="entry name" value="Znf_RING_CS"/>
</dbReference>
<dbReference type="Proteomes" id="UP000800097">
    <property type="component" value="Unassembled WGS sequence"/>
</dbReference>
<keyword evidence="5" id="KW-0442">Lipid degradation</keyword>
<dbReference type="GO" id="GO:0016042">
    <property type="term" value="P:lipid catabolic process"/>
    <property type="evidence" value="ECO:0007669"/>
    <property type="project" value="UniProtKB-UniRule"/>
</dbReference>
<evidence type="ECO:0000259" key="6">
    <source>
        <dbReference type="PROSITE" id="PS51635"/>
    </source>
</evidence>
<keyword evidence="2" id="KW-0863">Zinc-finger</keyword>
<dbReference type="PANTHER" id="PTHR24185">
    <property type="entry name" value="CALCIUM-INDEPENDENT PHOSPHOLIPASE A2-GAMMA"/>
    <property type="match status" value="1"/>
</dbReference>
<keyword evidence="8" id="KW-1185">Reference proteome</keyword>
<accession>A0A6A6JVA7</accession>
<evidence type="ECO:0000313" key="8">
    <source>
        <dbReference type="Proteomes" id="UP000800097"/>
    </source>
</evidence>
<gene>
    <name evidence="7" type="ORF">EI97DRAFT_372472</name>
</gene>
<keyword evidence="5" id="KW-0378">Hydrolase</keyword>
<keyword evidence="3" id="KW-0862">Zinc</keyword>
<evidence type="ECO:0000256" key="2">
    <source>
        <dbReference type="ARBA" id="ARBA00022771"/>
    </source>
</evidence>
<dbReference type="PROSITE" id="PS51635">
    <property type="entry name" value="PNPLA"/>
    <property type="match status" value="1"/>
</dbReference>
<dbReference type="SUPFAM" id="SSF52151">
    <property type="entry name" value="FabD/lysophospholipase-like"/>
    <property type="match status" value="1"/>
</dbReference>
<name>A0A6A6JVA7_WESOR</name>
<feature type="active site" description="Proton acceptor" evidence="5">
    <location>
        <position position="664"/>
    </location>
</feature>
<feature type="short sequence motif" description="GXSXG" evidence="5">
    <location>
        <begin position="506"/>
        <end position="510"/>
    </location>
</feature>
<feature type="active site" description="Nucleophile" evidence="5">
    <location>
        <position position="508"/>
    </location>
</feature>
<dbReference type="PROSITE" id="PS00518">
    <property type="entry name" value="ZF_RING_1"/>
    <property type="match status" value="1"/>
</dbReference>
<dbReference type="PANTHER" id="PTHR24185:SF8">
    <property type="entry name" value="PNPLA DOMAIN-CONTAINING PROTEIN"/>
    <property type="match status" value="1"/>
</dbReference>
<dbReference type="CDD" id="cd07199">
    <property type="entry name" value="Pat17_PNPLA8_PNPLA9_like"/>
    <property type="match status" value="1"/>
</dbReference>
<evidence type="ECO:0000256" key="3">
    <source>
        <dbReference type="ARBA" id="ARBA00022833"/>
    </source>
</evidence>
<keyword evidence="1" id="KW-0479">Metal-binding</keyword>
<feature type="domain" description="PNPLA" evidence="6">
    <location>
        <begin position="467"/>
        <end position="677"/>
    </location>
</feature>
<feature type="short sequence motif" description="GXGXXG" evidence="5">
    <location>
        <begin position="471"/>
        <end position="476"/>
    </location>
</feature>
<organism evidence="7 8">
    <name type="scientific">Westerdykella ornata</name>
    <dbReference type="NCBI Taxonomy" id="318751"/>
    <lineage>
        <taxon>Eukaryota</taxon>
        <taxon>Fungi</taxon>
        <taxon>Dikarya</taxon>
        <taxon>Ascomycota</taxon>
        <taxon>Pezizomycotina</taxon>
        <taxon>Dothideomycetes</taxon>
        <taxon>Pleosporomycetidae</taxon>
        <taxon>Pleosporales</taxon>
        <taxon>Sporormiaceae</taxon>
        <taxon>Westerdykella</taxon>
    </lineage>
</organism>
<dbReference type="Gene3D" id="3.40.1090.10">
    <property type="entry name" value="Cytosolic phospholipase A2 catalytic domain"/>
    <property type="match status" value="1"/>
</dbReference>
<dbReference type="GO" id="GO:0046486">
    <property type="term" value="P:glycerolipid metabolic process"/>
    <property type="evidence" value="ECO:0007669"/>
    <property type="project" value="UniProtKB-ARBA"/>
</dbReference>